<gene>
    <name evidence="9" type="ORF">RM552_01240</name>
</gene>
<keyword evidence="4 6" id="KW-0862">Zinc</keyword>
<evidence type="ECO:0000256" key="3">
    <source>
        <dbReference type="ARBA" id="ARBA00022801"/>
    </source>
</evidence>
<accession>A0ABU2ZM35</accession>
<dbReference type="InterPro" id="IPR051156">
    <property type="entry name" value="Mito/Outer_Membr_Metalloprot"/>
</dbReference>
<evidence type="ECO:0000256" key="7">
    <source>
        <dbReference type="SAM" id="SignalP"/>
    </source>
</evidence>
<protein>
    <submittedName>
        <fullName evidence="9">M48 family metallopeptidase</fullName>
    </submittedName>
</protein>
<dbReference type="PROSITE" id="PS51257">
    <property type="entry name" value="PROKAR_LIPOPROTEIN"/>
    <property type="match status" value="1"/>
</dbReference>
<evidence type="ECO:0000259" key="8">
    <source>
        <dbReference type="Pfam" id="PF01435"/>
    </source>
</evidence>
<keyword evidence="10" id="KW-1185">Reference proteome</keyword>
<dbReference type="Pfam" id="PF01435">
    <property type="entry name" value="Peptidase_M48"/>
    <property type="match status" value="1"/>
</dbReference>
<dbReference type="PANTHER" id="PTHR22726">
    <property type="entry name" value="METALLOENDOPEPTIDASE OMA1"/>
    <property type="match status" value="1"/>
</dbReference>
<comment type="cofactor">
    <cofactor evidence="6">
        <name>Zn(2+)</name>
        <dbReference type="ChEBI" id="CHEBI:29105"/>
    </cofactor>
    <text evidence="6">Binds 1 zinc ion per subunit.</text>
</comment>
<feature type="chain" id="PRO_5046983218" evidence="7">
    <location>
        <begin position="21"/>
        <end position="262"/>
    </location>
</feature>
<dbReference type="Proteomes" id="UP001253545">
    <property type="component" value="Unassembled WGS sequence"/>
</dbReference>
<comment type="caution">
    <text evidence="9">The sequence shown here is derived from an EMBL/GenBank/DDBJ whole genome shotgun (WGS) entry which is preliminary data.</text>
</comment>
<dbReference type="CDD" id="cd07331">
    <property type="entry name" value="M48C_Oma1_like"/>
    <property type="match status" value="1"/>
</dbReference>
<evidence type="ECO:0000256" key="4">
    <source>
        <dbReference type="ARBA" id="ARBA00022833"/>
    </source>
</evidence>
<comment type="similarity">
    <text evidence="6">Belongs to the peptidase M48 family.</text>
</comment>
<keyword evidence="2" id="KW-0479">Metal-binding</keyword>
<evidence type="ECO:0000313" key="10">
    <source>
        <dbReference type="Proteomes" id="UP001253545"/>
    </source>
</evidence>
<evidence type="ECO:0000256" key="5">
    <source>
        <dbReference type="ARBA" id="ARBA00023049"/>
    </source>
</evidence>
<feature type="signal peptide" evidence="7">
    <location>
        <begin position="1"/>
        <end position="20"/>
    </location>
</feature>
<evidence type="ECO:0000313" key="9">
    <source>
        <dbReference type="EMBL" id="MDT0593465.1"/>
    </source>
</evidence>
<keyword evidence="5 6" id="KW-0482">Metalloprotease</keyword>
<evidence type="ECO:0000256" key="1">
    <source>
        <dbReference type="ARBA" id="ARBA00022670"/>
    </source>
</evidence>
<proteinExistence type="inferred from homology"/>
<evidence type="ECO:0000256" key="2">
    <source>
        <dbReference type="ARBA" id="ARBA00022723"/>
    </source>
</evidence>
<keyword evidence="1 6" id="KW-0645">Protease</keyword>
<feature type="domain" description="Peptidase M48" evidence="8">
    <location>
        <begin position="64"/>
        <end position="244"/>
    </location>
</feature>
<dbReference type="RefSeq" id="WP_311366978.1">
    <property type="nucleotide sequence ID" value="NZ_JAVRHX010000001.1"/>
</dbReference>
<dbReference type="PANTHER" id="PTHR22726:SF24">
    <property type="entry name" value="M48 FAMILY METALLOPEPTIDASE"/>
    <property type="match status" value="1"/>
</dbReference>
<name>A0ABU2ZM35_9ALTE</name>
<dbReference type="EMBL" id="JAVRHX010000001">
    <property type="protein sequence ID" value="MDT0593465.1"/>
    <property type="molecule type" value="Genomic_DNA"/>
</dbReference>
<sequence>MRMVKVVVILITLGAISACATSPTGRAQILLYSDAQLAAMGKQAFTGMKSELKVSNKRVENTLVQCIAGHIAKQVPTSVFAGDWEVVVFDDPQVNAFALPGGKIGVYTGLLDVAQNQHQIAAVIGHEVAHVIARHGNSRMSQSTILNISQQAALQALEANQVAQTPSIMQAFGLISNLGTLKYGRDDESEADIIGLELMAKAGFQPNAAIELWQNMAVLSQGQKPPEFLSTHPSEETRITELQTNLARAEALYQQSPQRPKC</sequence>
<keyword evidence="3 6" id="KW-0378">Hydrolase</keyword>
<evidence type="ECO:0000256" key="6">
    <source>
        <dbReference type="RuleBase" id="RU003983"/>
    </source>
</evidence>
<organism evidence="9 10">
    <name type="scientific">Glaciecola petra</name>
    <dbReference type="NCBI Taxonomy" id="3075602"/>
    <lineage>
        <taxon>Bacteria</taxon>
        <taxon>Pseudomonadati</taxon>
        <taxon>Pseudomonadota</taxon>
        <taxon>Gammaproteobacteria</taxon>
        <taxon>Alteromonadales</taxon>
        <taxon>Alteromonadaceae</taxon>
        <taxon>Glaciecola</taxon>
    </lineage>
</organism>
<reference evidence="9 10" key="1">
    <citation type="submission" date="2023-09" db="EMBL/GenBank/DDBJ databases">
        <authorList>
            <person name="Rey-Velasco X."/>
        </authorList>
    </citation>
    <scope>NUCLEOTIDE SEQUENCE [LARGE SCALE GENOMIC DNA]</scope>
    <source>
        <strain evidence="9 10">P117</strain>
    </source>
</reference>
<dbReference type="Gene3D" id="3.30.2010.10">
    <property type="entry name" value="Metalloproteases ('zincins'), catalytic domain"/>
    <property type="match status" value="1"/>
</dbReference>
<keyword evidence="7" id="KW-0732">Signal</keyword>
<dbReference type="InterPro" id="IPR001915">
    <property type="entry name" value="Peptidase_M48"/>
</dbReference>